<evidence type="ECO:0000313" key="1">
    <source>
        <dbReference type="EMBL" id="NWF46169.1"/>
    </source>
</evidence>
<proteinExistence type="predicted"/>
<reference evidence="1 2" key="1">
    <citation type="submission" date="2019-09" db="EMBL/GenBank/DDBJ databases">
        <title>Hydrogenophaga aromatica sp. nov., isolated from a para-xylene-degrading enrichment culture.</title>
        <authorList>
            <person name="Tancsics A."/>
            <person name="Banerjee S."/>
        </authorList>
    </citation>
    <scope>NUCLEOTIDE SEQUENCE [LARGE SCALE GENOMIC DNA]</scope>
    <source>
        <strain evidence="1 2">D2P1</strain>
    </source>
</reference>
<keyword evidence="2" id="KW-1185">Reference proteome</keyword>
<dbReference type="AlphaFoldDB" id="A0A7Y8KXL2"/>
<gene>
    <name evidence="1" type="ORF">F3K02_13030</name>
</gene>
<comment type="caution">
    <text evidence="1">The sequence shown here is derived from an EMBL/GenBank/DDBJ whole genome shotgun (WGS) entry which is preliminary data.</text>
</comment>
<dbReference type="Proteomes" id="UP000545507">
    <property type="component" value="Unassembled WGS sequence"/>
</dbReference>
<protein>
    <submittedName>
        <fullName evidence="1">Uncharacterized protein</fullName>
    </submittedName>
</protein>
<dbReference type="RefSeq" id="WP_177136074.1">
    <property type="nucleotide sequence ID" value="NZ_VYGV01000011.1"/>
</dbReference>
<evidence type="ECO:0000313" key="2">
    <source>
        <dbReference type="Proteomes" id="UP000545507"/>
    </source>
</evidence>
<accession>A0A7Y8KXL2</accession>
<sequence>MQAIHCFFADPADIKPVRIFMPIQLRMGFLKARALRKPSLALLHLLPTFWNRRRDAMYQKKLVPGCVVYAFVHYGSQTKVRPAIVIEVQDDRVYLLLGSTKGLVNDPTTVIVSEESALKSMGLRFHTQFHWGGGGNQWVSVRNVERIIGHTPSDVLQRVGVAWANAKFNRVV</sequence>
<dbReference type="EMBL" id="VYGV01000011">
    <property type="protein sequence ID" value="NWF46169.1"/>
    <property type="molecule type" value="Genomic_DNA"/>
</dbReference>
<organism evidence="1 2">
    <name type="scientific">Hydrogenophaga aromaticivorans</name>
    <dbReference type="NCBI Taxonomy" id="2610898"/>
    <lineage>
        <taxon>Bacteria</taxon>
        <taxon>Pseudomonadati</taxon>
        <taxon>Pseudomonadota</taxon>
        <taxon>Betaproteobacteria</taxon>
        <taxon>Burkholderiales</taxon>
        <taxon>Comamonadaceae</taxon>
        <taxon>Hydrogenophaga</taxon>
    </lineage>
</organism>
<name>A0A7Y8KXL2_9BURK</name>